<dbReference type="Proteomes" id="UP000297280">
    <property type="component" value="Unassembled WGS sequence"/>
</dbReference>
<proteinExistence type="predicted"/>
<dbReference type="PANTHER" id="PTHR34853:SF1">
    <property type="entry name" value="LIPASE 5"/>
    <property type="match status" value="1"/>
</dbReference>
<evidence type="ECO:0000313" key="2">
    <source>
        <dbReference type="Proteomes" id="UP000297280"/>
    </source>
</evidence>
<dbReference type="InterPro" id="IPR005152">
    <property type="entry name" value="Lipase_secreted"/>
</dbReference>
<keyword evidence="2" id="KW-1185">Reference proteome</keyword>
<name>A0A4Z1KA69_9HELO</name>
<dbReference type="Gene3D" id="3.40.50.1820">
    <property type="entry name" value="alpha/beta hydrolase"/>
    <property type="match status" value="1"/>
</dbReference>
<organism evidence="1 2">
    <name type="scientific">Botrytis porri</name>
    <dbReference type="NCBI Taxonomy" id="87229"/>
    <lineage>
        <taxon>Eukaryota</taxon>
        <taxon>Fungi</taxon>
        <taxon>Dikarya</taxon>
        <taxon>Ascomycota</taxon>
        <taxon>Pezizomycotina</taxon>
        <taxon>Leotiomycetes</taxon>
        <taxon>Helotiales</taxon>
        <taxon>Sclerotiniaceae</taxon>
        <taxon>Botrytis</taxon>
    </lineage>
</organism>
<dbReference type="STRING" id="87229.A0A4Z1KA69"/>
<dbReference type="GO" id="GO:0016042">
    <property type="term" value="P:lipid catabolic process"/>
    <property type="evidence" value="ECO:0007669"/>
    <property type="project" value="InterPro"/>
</dbReference>
<evidence type="ECO:0000313" key="1">
    <source>
        <dbReference type="EMBL" id="TGO82328.1"/>
    </source>
</evidence>
<dbReference type="InterPro" id="IPR029058">
    <property type="entry name" value="AB_hydrolase_fold"/>
</dbReference>
<protein>
    <recommendedName>
        <fullName evidence="3">AB hydrolase-1 domain-containing protein</fullName>
    </recommendedName>
</protein>
<dbReference type="GO" id="GO:0004806">
    <property type="term" value="F:triacylglycerol lipase activity"/>
    <property type="evidence" value="ECO:0007669"/>
    <property type="project" value="InterPro"/>
</dbReference>
<dbReference type="SUPFAM" id="SSF53474">
    <property type="entry name" value="alpha/beta-Hydrolases"/>
    <property type="match status" value="1"/>
</dbReference>
<dbReference type="PANTHER" id="PTHR34853">
    <property type="match status" value="1"/>
</dbReference>
<dbReference type="EMBL" id="PQXO01000856">
    <property type="protein sequence ID" value="TGO82328.1"/>
    <property type="molecule type" value="Genomic_DNA"/>
</dbReference>
<sequence>MASQSDLVSSSQLPQSELAPEILEALNFERSMWVTGSVHTDPFYTLVLKSPSDSSLPGTLLKVQETVDPTLYSLPSSVSISRIISQSLTLTGDPVPVSVYILWALLPRRNSDGSSQIVAWAHGTSGISSECAPSHLRNLYQHFFAFYLLVLSGYVVVATDFAGLATEPTNHSPPGHYLANPAAANDVIYSILAAHSAFPSLGSKFVSISHSQGGGAVWAIAQHHAKENIEGYLGGVAISPTTDIRSNFDPIGAVVWAVMMLGLKNVFPQFQYSDVFTEEGFAALNAYKDIERGGAVGRFIHEEKDQLIDFTLTEKAVYYIAMKYHDSELEFIRLSTTHDSAMTGSQWIWMDWIRARFEGKVTDKCGEMPSEKWEISWERSVVLERLKESYGIETNWLMARATEFYPKF</sequence>
<dbReference type="AlphaFoldDB" id="A0A4Z1KA69"/>
<comment type="caution">
    <text evidence="1">The sequence shown here is derived from an EMBL/GenBank/DDBJ whole genome shotgun (WGS) entry which is preliminary data.</text>
</comment>
<evidence type="ECO:0008006" key="3">
    <source>
        <dbReference type="Google" id="ProtNLM"/>
    </source>
</evidence>
<reference evidence="1 2" key="1">
    <citation type="submission" date="2017-12" db="EMBL/GenBank/DDBJ databases">
        <title>Comparative genomics of Botrytis spp.</title>
        <authorList>
            <person name="Valero-Jimenez C.A."/>
            <person name="Tapia P."/>
            <person name="Veloso J."/>
            <person name="Silva-Moreno E."/>
            <person name="Staats M."/>
            <person name="Valdes J.H."/>
            <person name="Van Kan J.A.L."/>
        </authorList>
    </citation>
    <scope>NUCLEOTIDE SEQUENCE [LARGE SCALE GENOMIC DNA]</scope>
    <source>
        <strain evidence="1 2">MUCL3349</strain>
    </source>
</reference>
<gene>
    <name evidence="1" type="ORF">BPOR_0860g00020</name>
</gene>
<accession>A0A4Z1KA69</accession>